<dbReference type="Pfam" id="PF13360">
    <property type="entry name" value="PQQ_2"/>
    <property type="match status" value="2"/>
</dbReference>
<dbReference type="GO" id="GO:0004674">
    <property type="term" value="F:protein serine/threonine kinase activity"/>
    <property type="evidence" value="ECO:0007669"/>
    <property type="project" value="UniProtKB-KW"/>
</dbReference>
<dbReference type="InterPro" id="IPR002372">
    <property type="entry name" value="PQQ_rpt_dom"/>
</dbReference>
<keyword evidence="2" id="KW-0723">Serine/threonine-protein kinase</keyword>
<dbReference type="InterPro" id="IPR011047">
    <property type="entry name" value="Quinoprotein_ADH-like_sf"/>
</dbReference>
<accession>A0A3B1DI57</accession>
<dbReference type="Gene3D" id="2.40.10.480">
    <property type="match status" value="1"/>
</dbReference>
<protein>
    <submittedName>
        <fullName evidence="2">Probable serine/threonine protein kinase afsK</fullName>
    </submittedName>
</protein>
<sequence length="411" mass="45369">MIFRMLFICSSLFLLTSTVVAENWTEFRGPSGQGHSSETGLPVEWSQTKNVVWNVKVPGKGWSSPIYLDGKLYLTTAVAQRGKRQGLGVICLDAKDGKMVWKKRLFKQRPDFIHKKNSHASSTPITDGKRLFVHFGTHGTACLSLSGKVIWKTTKLKYRTRHGNGGSPVLVNDLLVVACDGADVQYVVALDQNNGKIRWKKKRHHTRFKKKFSFGTPLVIQVNGKTQIISPGTSQVTAFDPKKGDEIWTVNYTGFSVIPRPVYANGLVIISTSFMRPVLIAIDPTGKGDVTNSHISWQIKRGAPHTPSALSVEKELYFVSDKGVATCVDTLSGKTHWVKRLGGNYSASPVYADGKIYFQSEQGDTTVIAPGKEYKAIAKSSLGEPTLASYAIADSAIFIRTEGQLYRIEKK</sequence>
<keyword evidence="2" id="KW-0808">Transferase</keyword>
<dbReference type="EMBL" id="UOGL01000006">
    <property type="protein sequence ID" value="VAX35688.1"/>
    <property type="molecule type" value="Genomic_DNA"/>
</dbReference>
<proteinExistence type="predicted"/>
<dbReference type="SMART" id="SM00564">
    <property type="entry name" value="PQQ"/>
    <property type="match status" value="3"/>
</dbReference>
<dbReference type="PANTHER" id="PTHR34512:SF30">
    <property type="entry name" value="OUTER MEMBRANE PROTEIN ASSEMBLY FACTOR BAMB"/>
    <property type="match status" value="1"/>
</dbReference>
<dbReference type="Gene3D" id="2.130.10.10">
    <property type="entry name" value="YVTN repeat-like/Quinoprotein amine dehydrogenase"/>
    <property type="match status" value="1"/>
</dbReference>
<dbReference type="InterPro" id="IPR018391">
    <property type="entry name" value="PQQ_b-propeller_rpt"/>
</dbReference>
<name>A0A3B1DI57_9ZZZZ</name>
<keyword evidence="2" id="KW-0418">Kinase</keyword>
<organism evidence="2">
    <name type="scientific">hydrothermal vent metagenome</name>
    <dbReference type="NCBI Taxonomy" id="652676"/>
    <lineage>
        <taxon>unclassified sequences</taxon>
        <taxon>metagenomes</taxon>
        <taxon>ecological metagenomes</taxon>
    </lineage>
</organism>
<dbReference type="SUPFAM" id="SSF50998">
    <property type="entry name" value="Quinoprotein alcohol dehydrogenase-like"/>
    <property type="match status" value="1"/>
</dbReference>
<reference evidence="2" key="1">
    <citation type="submission" date="2018-06" db="EMBL/GenBank/DDBJ databases">
        <authorList>
            <person name="Zhirakovskaya E."/>
        </authorList>
    </citation>
    <scope>NUCLEOTIDE SEQUENCE</scope>
</reference>
<feature type="domain" description="Pyrrolo-quinoline quinone repeat" evidence="1">
    <location>
        <begin position="43"/>
        <end position="202"/>
    </location>
</feature>
<gene>
    <name evidence="2" type="ORF">MNBD_PLANCTO02-1869</name>
</gene>
<evidence type="ECO:0000313" key="2">
    <source>
        <dbReference type="EMBL" id="VAX35688.1"/>
    </source>
</evidence>
<dbReference type="InterPro" id="IPR015943">
    <property type="entry name" value="WD40/YVTN_repeat-like_dom_sf"/>
</dbReference>
<evidence type="ECO:0000259" key="1">
    <source>
        <dbReference type="Pfam" id="PF13360"/>
    </source>
</evidence>
<feature type="domain" description="Pyrrolo-quinoline quinone repeat" evidence="1">
    <location>
        <begin position="296"/>
        <end position="368"/>
    </location>
</feature>
<dbReference type="AlphaFoldDB" id="A0A3B1DI57"/>
<dbReference type="PANTHER" id="PTHR34512">
    <property type="entry name" value="CELL SURFACE PROTEIN"/>
    <property type="match status" value="1"/>
</dbReference>